<evidence type="ECO:0000313" key="2">
    <source>
        <dbReference type="Proteomes" id="UP001239111"/>
    </source>
</evidence>
<dbReference type="EMBL" id="CM056742">
    <property type="protein sequence ID" value="KAJ8676519.1"/>
    <property type="molecule type" value="Genomic_DNA"/>
</dbReference>
<gene>
    <name evidence="1" type="ORF">QAD02_012306</name>
</gene>
<proteinExistence type="predicted"/>
<reference evidence="1" key="1">
    <citation type="submission" date="2023-04" db="EMBL/GenBank/DDBJ databases">
        <title>A chromosome-level genome assembly of the parasitoid wasp Eretmocerus hayati.</title>
        <authorList>
            <person name="Zhong Y."/>
            <person name="Liu S."/>
            <person name="Liu Y."/>
        </authorList>
    </citation>
    <scope>NUCLEOTIDE SEQUENCE</scope>
    <source>
        <strain evidence="1">ZJU_SS_LIU_2023</strain>
    </source>
</reference>
<keyword evidence="2" id="KW-1185">Reference proteome</keyword>
<accession>A0ACC2P1W8</accession>
<dbReference type="Proteomes" id="UP001239111">
    <property type="component" value="Chromosome 2"/>
</dbReference>
<comment type="caution">
    <text evidence="1">The sequence shown here is derived from an EMBL/GenBank/DDBJ whole genome shotgun (WGS) entry which is preliminary data.</text>
</comment>
<organism evidence="1 2">
    <name type="scientific">Eretmocerus hayati</name>
    <dbReference type="NCBI Taxonomy" id="131215"/>
    <lineage>
        <taxon>Eukaryota</taxon>
        <taxon>Metazoa</taxon>
        <taxon>Ecdysozoa</taxon>
        <taxon>Arthropoda</taxon>
        <taxon>Hexapoda</taxon>
        <taxon>Insecta</taxon>
        <taxon>Pterygota</taxon>
        <taxon>Neoptera</taxon>
        <taxon>Endopterygota</taxon>
        <taxon>Hymenoptera</taxon>
        <taxon>Apocrita</taxon>
        <taxon>Proctotrupomorpha</taxon>
        <taxon>Chalcidoidea</taxon>
        <taxon>Aphelinidae</taxon>
        <taxon>Aphelininae</taxon>
        <taxon>Eretmocerus</taxon>
    </lineage>
</organism>
<name>A0ACC2P1W8_9HYME</name>
<protein>
    <submittedName>
        <fullName evidence="1">Uncharacterized protein</fullName>
    </submittedName>
</protein>
<sequence length="673" mass="75483">MEVTTEDDAQAVLLESMDGAQYITIQRADGESLGKALFTLNGELISEGMVVDMISGVGQDYATNTQYYETDELLPQVLTEEDRRLAAALVAVQLQQQQKQQQQMHNHPNLDEVSIQDVTHLESLGSVDSCSIETNSHQNPTVVYPTLLTCKRGQYNGQSVKQEFVNVKCEDDVDISAESSEDAITIPGSRRSLPHKKRIPHKLKQHSKKNSTKRDSNRLSQDGVVTEIRNLVNVFKCELCGNKCNGQLAFFEHLKSHYEPMESEKRAATQTVNEITTAIPNVQESPESSVQGVVEHVIEEFSEPEDIMEGIRSVVEETGAHIDDDDDEYNDDLEDDVDNNVIPDPTNSSSMWTISEMPDQVEEEEVEHLATINTGVSPKNDKIKSPKKKKADELTCPHCDRSFYHKNSLDYHLRSHSGERPHQCEVCGKSFFAASALKVHKRLHSGDKPYKCEDCGRHFRQWGDLKYHCTSLHSVERQFQCEYCGKDFARKYSLIVHRRIHTGEKNYRCEYCNKSFRASSYLQNHRRIHTGEKPHPCDVCGKPFRVRSDMKRHMLTHSRSMSVRLLSPKNTPILKNVNSNSGEYDGLNKASRTINEIVHELKLEVGSSSAVVELVGDASVTDDSESILPHVGIQALGYTTVASTQAGVDDRSGDGVGTDHDPLDSISARNDAL</sequence>
<evidence type="ECO:0000313" key="1">
    <source>
        <dbReference type="EMBL" id="KAJ8676519.1"/>
    </source>
</evidence>